<organism evidence="1">
    <name type="scientific">Anopheles atroparvus</name>
    <name type="common">European mosquito</name>
    <dbReference type="NCBI Taxonomy" id="41427"/>
    <lineage>
        <taxon>Eukaryota</taxon>
        <taxon>Metazoa</taxon>
        <taxon>Ecdysozoa</taxon>
        <taxon>Arthropoda</taxon>
        <taxon>Hexapoda</taxon>
        <taxon>Insecta</taxon>
        <taxon>Pterygota</taxon>
        <taxon>Neoptera</taxon>
        <taxon>Endopterygota</taxon>
        <taxon>Diptera</taxon>
        <taxon>Nematocera</taxon>
        <taxon>Culicoidea</taxon>
        <taxon>Culicidae</taxon>
        <taxon>Anophelinae</taxon>
        <taxon>Anopheles</taxon>
    </lineage>
</organism>
<dbReference type="EnsemblMetazoa" id="AATE010735-RA">
    <property type="protein sequence ID" value="AATE010735-PA.1"/>
    <property type="gene ID" value="AATE010735"/>
</dbReference>
<dbReference type="VEuPathDB" id="VectorBase:AATE010735"/>
<evidence type="ECO:0000313" key="1">
    <source>
        <dbReference type="EnsemblMetazoa" id="AATE010735-PA.1"/>
    </source>
</evidence>
<proteinExistence type="predicted"/>
<sequence length="321" mass="35992">MAELQNLNEFISQYSNTERTIKCTPEGISLASFADICDLAGAPEDVRQSLQSSVSVLRRSVSPADDNQTIASAINSIVSILIANAGRFVTVEQYGWLTRTTVAMALLNGLPCNGSSLVKRLLSSLEEIELAEYNYSPLVIHLVTKHLINDIPLQGVNLLYVIKKLAITNSRILYYVAVSLVFAGLDAITGSGKSEYRLHTVDEFLQYLDVLNMEHLHHQRHNLQVIYQLLKLLSLYENMVLVRHVEKLEEELKADHKSYANFFRVSAQQLKIFQLWLEKSSTLVHLFGNDGDIDYLILADLIQVDMFPLLDDLSSPGDLLG</sequence>
<accession>A0A182J3N6</accession>
<reference evidence="1" key="1">
    <citation type="submission" date="2022-08" db="UniProtKB">
        <authorList>
            <consortium name="EnsemblMetazoa"/>
        </authorList>
    </citation>
    <scope>IDENTIFICATION</scope>
    <source>
        <strain evidence="1">EBRO</strain>
    </source>
</reference>
<dbReference type="AlphaFoldDB" id="A0A182J3N6"/>
<name>A0A182J3N6_ANOAO</name>
<protein>
    <submittedName>
        <fullName evidence="1">Uncharacterized protein</fullName>
    </submittedName>
</protein>